<keyword evidence="4" id="KW-1185">Reference proteome</keyword>
<feature type="domain" description="Glycosyl transferase family 1" evidence="1">
    <location>
        <begin position="206"/>
        <end position="364"/>
    </location>
</feature>
<accession>A0A9X0WM66</accession>
<evidence type="ECO:0000313" key="3">
    <source>
        <dbReference type="EMBL" id="MBK1646839.1"/>
    </source>
</evidence>
<evidence type="ECO:0000259" key="1">
    <source>
        <dbReference type="Pfam" id="PF00534"/>
    </source>
</evidence>
<protein>
    <recommendedName>
        <fullName evidence="5">Glycosyltransferase</fullName>
    </recommendedName>
</protein>
<gene>
    <name evidence="3" type="ORF">CKO25_19815</name>
</gene>
<proteinExistence type="predicted"/>
<reference evidence="3 4" key="1">
    <citation type="journal article" date="2020" name="Microorganisms">
        <title>Osmotic Adaptation and Compatible Solute Biosynthesis of Phototrophic Bacteria as Revealed from Genome Analyses.</title>
        <authorList>
            <person name="Imhoff J.F."/>
            <person name="Rahn T."/>
            <person name="Kunzel S."/>
            <person name="Keller A."/>
            <person name="Neulinger S.C."/>
        </authorList>
    </citation>
    <scope>NUCLEOTIDE SEQUENCE [LARGE SCALE GENOMIC DNA]</scope>
    <source>
        <strain evidence="3 4">DSM 21303</strain>
    </source>
</reference>
<dbReference type="PANTHER" id="PTHR12526:SF636">
    <property type="entry name" value="BLL3647 PROTEIN"/>
    <property type="match status" value="1"/>
</dbReference>
<evidence type="ECO:0000259" key="2">
    <source>
        <dbReference type="Pfam" id="PF13579"/>
    </source>
</evidence>
<evidence type="ECO:0008006" key="5">
    <source>
        <dbReference type="Google" id="ProtNLM"/>
    </source>
</evidence>
<dbReference type="Gene3D" id="3.40.50.2000">
    <property type="entry name" value="Glycogen Phosphorylase B"/>
    <property type="match status" value="2"/>
</dbReference>
<dbReference type="Pfam" id="PF00534">
    <property type="entry name" value="Glycos_transf_1"/>
    <property type="match status" value="1"/>
</dbReference>
<feature type="domain" description="Glycosyltransferase subfamily 4-like N-terminal" evidence="2">
    <location>
        <begin position="17"/>
        <end position="170"/>
    </location>
</feature>
<dbReference type="SUPFAM" id="SSF53756">
    <property type="entry name" value="UDP-Glycosyltransferase/glycogen phosphorylase"/>
    <property type="match status" value="1"/>
</dbReference>
<name>A0A9X0WM66_9GAMM</name>
<dbReference type="Proteomes" id="UP001138802">
    <property type="component" value="Unassembled WGS sequence"/>
</dbReference>
<evidence type="ECO:0000313" key="4">
    <source>
        <dbReference type="Proteomes" id="UP001138802"/>
    </source>
</evidence>
<dbReference type="PANTHER" id="PTHR12526">
    <property type="entry name" value="GLYCOSYLTRANSFERASE"/>
    <property type="match status" value="1"/>
</dbReference>
<dbReference type="AlphaFoldDB" id="A0A9X0WM66"/>
<dbReference type="GO" id="GO:0016757">
    <property type="term" value="F:glycosyltransferase activity"/>
    <property type="evidence" value="ECO:0007669"/>
    <property type="project" value="InterPro"/>
</dbReference>
<dbReference type="InterPro" id="IPR028098">
    <property type="entry name" value="Glyco_trans_4-like_N"/>
</dbReference>
<dbReference type="GO" id="GO:1901135">
    <property type="term" value="P:carbohydrate derivative metabolic process"/>
    <property type="evidence" value="ECO:0007669"/>
    <property type="project" value="UniProtKB-ARBA"/>
</dbReference>
<dbReference type="EMBL" id="NRSD01000040">
    <property type="protein sequence ID" value="MBK1646839.1"/>
    <property type="molecule type" value="Genomic_DNA"/>
</dbReference>
<dbReference type="InterPro" id="IPR001296">
    <property type="entry name" value="Glyco_trans_1"/>
</dbReference>
<dbReference type="RefSeq" id="WP_200389666.1">
    <property type="nucleotide sequence ID" value="NZ_NRSD01000040.1"/>
</dbReference>
<comment type="caution">
    <text evidence="3">The sequence shown here is derived from an EMBL/GenBank/DDBJ whole genome shotgun (WGS) entry which is preliminary data.</text>
</comment>
<organism evidence="3 4">
    <name type="scientific">Thiocapsa imhoffii</name>
    <dbReference type="NCBI Taxonomy" id="382777"/>
    <lineage>
        <taxon>Bacteria</taxon>
        <taxon>Pseudomonadati</taxon>
        <taxon>Pseudomonadota</taxon>
        <taxon>Gammaproteobacteria</taxon>
        <taxon>Chromatiales</taxon>
        <taxon>Chromatiaceae</taxon>
        <taxon>Thiocapsa</taxon>
    </lineage>
</organism>
<sequence>MKILQVISHYVPAYRFGGPLQVAHALAKALVHRGHQVSVCATHLADLTTDLDVPLDQPVDVDGVTVFYEAVPRWRKWGYSPALRRRVDLLMPDADFVLVHNHFQYAGWMGAARARRLGKPYIVFPHASLKRQSIRSSSGLAKRMYLWVFERQNYQHAEGIAFNAEEELADSLFADRGILVPNGIDPRDFEMLPSRGAVRSRDPAIGNRLLFLFLGRIDITQKALDVILQAFANRVQAGSEAMLVLAGPSEGEDQIRLREMVTAFRLSERVFFTGLVSGEEKFQLLRDADVFLMPSRYEGLSIALLEAMASGLPIVLSDRCGLHREIERKDCGLVVQPSVESVTAAMANMEDPSARAMYGRHARELALAHYTWPRIAEGLETLMRARVTHD</sequence>
<dbReference type="Pfam" id="PF13579">
    <property type="entry name" value="Glyco_trans_4_4"/>
    <property type="match status" value="1"/>
</dbReference>